<gene>
    <name evidence="2" type="ORF">LY08_00112</name>
</gene>
<organism evidence="2 3">
    <name type="scientific">Olleya aquimaris</name>
    <dbReference type="NCBI Taxonomy" id="639310"/>
    <lineage>
        <taxon>Bacteria</taxon>
        <taxon>Pseudomonadati</taxon>
        <taxon>Bacteroidota</taxon>
        <taxon>Flavobacteriia</taxon>
        <taxon>Flavobacteriales</taxon>
        <taxon>Flavobacteriaceae</taxon>
    </lineage>
</organism>
<name>A0A327RQI7_9FLAO</name>
<reference evidence="2 3" key="1">
    <citation type="submission" date="2018-06" db="EMBL/GenBank/DDBJ databases">
        <title>Genomic Encyclopedia of Archaeal and Bacterial Type Strains, Phase II (KMG-II): from individual species to whole genera.</title>
        <authorList>
            <person name="Goeker M."/>
        </authorList>
    </citation>
    <scope>NUCLEOTIDE SEQUENCE [LARGE SCALE GENOMIC DNA]</scope>
    <source>
        <strain evidence="2 3">DSM 24464</strain>
    </source>
</reference>
<evidence type="ECO:0000313" key="3">
    <source>
        <dbReference type="Proteomes" id="UP000248703"/>
    </source>
</evidence>
<feature type="transmembrane region" description="Helical" evidence="1">
    <location>
        <begin position="40"/>
        <end position="63"/>
    </location>
</feature>
<evidence type="ECO:0000256" key="1">
    <source>
        <dbReference type="SAM" id="Phobius"/>
    </source>
</evidence>
<dbReference type="Proteomes" id="UP000248703">
    <property type="component" value="Unassembled WGS sequence"/>
</dbReference>
<keyword evidence="1" id="KW-0472">Membrane</keyword>
<feature type="transmembrane region" description="Helical" evidence="1">
    <location>
        <begin position="14"/>
        <end position="33"/>
    </location>
</feature>
<keyword evidence="3" id="KW-1185">Reference proteome</keyword>
<dbReference type="OrthoDB" id="1376579at2"/>
<keyword evidence="1" id="KW-0812">Transmembrane</keyword>
<sequence>MINLEVNLDGIVEMMLAMMFGPAIILALIGFVLQKRNKKAAKVFFILAVTYVIVSLGVCGVLMTQ</sequence>
<keyword evidence="1" id="KW-1133">Transmembrane helix</keyword>
<proteinExistence type="predicted"/>
<protein>
    <submittedName>
        <fullName evidence="2">Uncharacterized protein</fullName>
    </submittedName>
</protein>
<dbReference type="RefSeq" id="WP_111658483.1">
    <property type="nucleotide sequence ID" value="NZ_QLLO01000001.1"/>
</dbReference>
<evidence type="ECO:0000313" key="2">
    <source>
        <dbReference type="EMBL" id="RAJ17843.1"/>
    </source>
</evidence>
<dbReference type="AlphaFoldDB" id="A0A327RQI7"/>
<accession>A0A327RQI7</accession>
<dbReference type="EMBL" id="QLLO01000001">
    <property type="protein sequence ID" value="RAJ17843.1"/>
    <property type="molecule type" value="Genomic_DNA"/>
</dbReference>
<comment type="caution">
    <text evidence="2">The sequence shown here is derived from an EMBL/GenBank/DDBJ whole genome shotgun (WGS) entry which is preliminary data.</text>
</comment>